<evidence type="ECO:0000313" key="10">
    <source>
        <dbReference type="EMBL" id="CAB3267525.1"/>
    </source>
</evidence>
<evidence type="ECO:0000259" key="9">
    <source>
        <dbReference type="Pfam" id="PF14681"/>
    </source>
</evidence>
<evidence type="ECO:0000256" key="2">
    <source>
        <dbReference type="ARBA" id="ARBA00004496"/>
    </source>
</evidence>
<evidence type="ECO:0000256" key="5">
    <source>
        <dbReference type="ARBA" id="ARBA00022741"/>
    </source>
</evidence>
<dbReference type="AlphaFoldDB" id="A0A6F9DXD0"/>
<dbReference type="Gene3D" id="3.40.50.2020">
    <property type="match status" value="1"/>
</dbReference>
<gene>
    <name evidence="10" type="primary">Uprt</name>
</gene>
<keyword evidence="7" id="KW-0539">Nucleus</keyword>
<proteinExistence type="evidence at transcript level"/>
<evidence type="ECO:0000256" key="1">
    <source>
        <dbReference type="ARBA" id="ARBA00004123"/>
    </source>
</evidence>
<dbReference type="InterPro" id="IPR029057">
    <property type="entry name" value="PRTase-like"/>
</dbReference>
<keyword evidence="10" id="KW-0328">Glycosyltransferase</keyword>
<evidence type="ECO:0000256" key="3">
    <source>
        <dbReference type="ARBA" id="ARBA00009516"/>
    </source>
</evidence>
<comment type="similarity">
    <text evidence="3">Belongs to the UPRTase family.</text>
</comment>
<keyword evidence="4" id="KW-0963">Cytoplasm</keyword>
<dbReference type="InterPro" id="IPR000836">
    <property type="entry name" value="PRTase_dom"/>
</dbReference>
<keyword evidence="6" id="KW-0342">GTP-binding</keyword>
<dbReference type="GO" id="GO:0005634">
    <property type="term" value="C:nucleus"/>
    <property type="evidence" value="ECO:0007669"/>
    <property type="project" value="UniProtKB-SubCell"/>
</dbReference>
<dbReference type="SUPFAM" id="SSF53271">
    <property type="entry name" value="PRTase-like"/>
    <property type="match status" value="1"/>
</dbReference>
<dbReference type="EMBL" id="LR791663">
    <property type="protein sequence ID" value="CAB3267525.1"/>
    <property type="molecule type" value="mRNA"/>
</dbReference>
<dbReference type="GO" id="GO:0005737">
    <property type="term" value="C:cytoplasm"/>
    <property type="evidence" value="ECO:0007669"/>
    <property type="project" value="UniProtKB-SubCell"/>
</dbReference>
<dbReference type="CDD" id="cd06223">
    <property type="entry name" value="PRTases_typeI"/>
    <property type="match status" value="1"/>
</dbReference>
<dbReference type="Pfam" id="PF14681">
    <property type="entry name" value="UPRTase"/>
    <property type="match status" value="1"/>
</dbReference>
<evidence type="ECO:0000256" key="8">
    <source>
        <dbReference type="ARBA" id="ARBA00044193"/>
    </source>
</evidence>
<reference evidence="10" key="1">
    <citation type="submission" date="2020-04" db="EMBL/GenBank/DDBJ databases">
        <authorList>
            <person name="Neveu A P."/>
        </authorList>
    </citation>
    <scope>NUCLEOTIDE SEQUENCE</scope>
    <source>
        <tissue evidence="10">Whole embryo</tissue>
    </source>
</reference>
<sequence>MPSAMVTANMATNEPEVRSNLQTEIDNSPVFYDDNPPQLRLVAVNDQIRRLQTILRDKNSTRSEFVFSADRLIRIVIEESLNLLPYSSKIVQTSCGHPYEGIKFDKGNCGVSIIRSGEAMEQGLRDCCRSIRLGKILIQTDDETNQAKVFYAKLPKDIHRRNVLLMYPILSSGNTAIKAIEILEDHNVPQSSIILLTLFTTPEGLNSVITNHPKVRILSTEVYPVAPVHFGQKYFGTD</sequence>
<dbReference type="FunFam" id="3.40.50.2020:FF:000026">
    <property type="entry name" value="Uracil phosphoribosyltransferase homolog"/>
    <property type="match status" value="1"/>
</dbReference>
<evidence type="ECO:0000256" key="4">
    <source>
        <dbReference type="ARBA" id="ARBA00022490"/>
    </source>
</evidence>
<evidence type="ECO:0000256" key="6">
    <source>
        <dbReference type="ARBA" id="ARBA00023134"/>
    </source>
</evidence>
<keyword evidence="5" id="KW-0547">Nucleotide-binding</keyword>
<comment type="subcellular location">
    <subcellularLocation>
        <location evidence="2">Cytoplasm</location>
    </subcellularLocation>
    <subcellularLocation>
        <location evidence="1">Nucleus</location>
    </subcellularLocation>
</comment>
<feature type="domain" description="Phosphoribosyltransferase" evidence="9">
    <location>
        <begin position="45"/>
        <end position="222"/>
    </location>
</feature>
<accession>A0A6F9DXD0</accession>
<evidence type="ECO:0000256" key="7">
    <source>
        <dbReference type="ARBA" id="ARBA00023242"/>
    </source>
</evidence>
<keyword evidence="10" id="KW-0808">Transferase</keyword>
<organism evidence="10">
    <name type="scientific">Phallusia mammillata</name>
    <dbReference type="NCBI Taxonomy" id="59560"/>
    <lineage>
        <taxon>Eukaryota</taxon>
        <taxon>Metazoa</taxon>
        <taxon>Chordata</taxon>
        <taxon>Tunicata</taxon>
        <taxon>Ascidiacea</taxon>
        <taxon>Phlebobranchia</taxon>
        <taxon>Ascidiidae</taxon>
        <taxon>Phallusia</taxon>
    </lineage>
</organism>
<protein>
    <recommendedName>
        <fullName evidence="8">Uracil phosphoribosyltransferase homolog</fullName>
    </recommendedName>
</protein>
<dbReference type="GO" id="GO:0016757">
    <property type="term" value="F:glycosyltransferase activity"/>
    <property type="evidence" value="ECO:0007669"/>
    <property type="project" value="UniProtKB-KW"/>
</dbReference>
<dbReference type="GO" id="GO:0005525">
    <property type="term" value="F:GTP binding"/>
    <property type="evidence" value="ECO:0007669"/>
    <property type="project" value="UniProtKB-KW"/>
</dbReference>
<name>A0A6F9DXD0_9ASCI</name>